<proteinExistence type="predicted"/>
<accession>A0ABU6ZSM7</accession>
<comment type="caution">
    <text evidence="1">The sequence shown here is derived from an EMBL/GenBank/DDBJ whole genome shotgun (WGS) entry which is preliminary data.</text>
</comment>
<dbReference type="Proteomes" id="UP001341840">
    <property type="component" value="Unassembled WGS sequence"/>
</dbReference>
<protein>
    <submittedName>
        <fullName evidence="1">Uncharacterized protein</fullName>
    </submittedName>
</protein>
<name>A0ABU6ZSM7_9FABA</name>
<sequence>MELLEEMSMKMVLGCSTWRWNRLSVQVKLGVQGVDSEYPESTPPFKMNFKGMNDERYVSQEVNEGIYGINFPASDNSGLSIVKGCPRNTHVMKYQHMMITWKPPIMMIEQALGRYVASSGKYVLGVIRDICWIGRVGYYNRPNELISHRDRHASYAFV</sequence>
<evidence type="ECO:0000313" key="1">
    <source>
        <dbReference type="EMBL" id="MED6224988.1"/>
    </source>
</evidence>
<evidence type="ECO:0000313" key="2">
    <source>
        <dbReference type="Proteomes" id="UP001341840"/>
    </source>
</evidence>
<reference evidence="1 2" key="1">
    <citation type="journal article" date="2023" name="Plants (Basel)">
        <title>Bridging the Gap: Combining Genomics and Transcriptomics Approaches to Understand Stylosanthes scabra, an Orphan Legume from the Brazilian Caatinga.</title>
        <authorList>
            <person name="Ferreira-Neto J.R.C."/>
            <person name="da Silva M.D."/>
            <person name="Binneck E."/>
            <person name="de Melo N.F."/>
            <person name="da Silva R.H."/>
            <person name="de Melo A.L.T.M."/>
            <person name="Pandolfi V."/>
            <person name="Bustamante F.O."/>
            <person name="Brasileiro-Vidal A.C."/>
            <person name="Benko-Iseppon A.M."/>
        </authorList>
    </citation>
    <scope>NUCLEOTIDE SEQUENCE [LARGE SCALE GENOMIC DNA]</scope>
    <source>
        <tissue evidence="1">Leaves</tissue>
    </source>
</reference>
<keyword evidence="2" id="KW-1185">Reference proteome</keyword>
<organism evidence="1 2">
    <name type="scientific">Stylosanthes scabra</name>
    <dbReference type="NCBI Taxonomy" id="79078"/>
    <lineage>
        <taxon>Eukaryota</taxon>
        <taxon>Viridiplantae</taxon>
        <taxon>Streptophyta</taxon>
        <taxon>Embryophyta</taxon>
        <taxon>Tracheophyta</taxon>
        <taxon>Spermatophyta</taxon>
        <taxon>Magnoliopsida</taxon>
        <taxon>eudicotyledons</taxon>
        <taxon>Gunneridae</taxon>
        <taxon>Pentapetalae</taxon>
        <taxon>rosids</taxon>
        <taxon>fabids</taxon>
        <taxon>Fabales</taxon>
        <taxon>Fabaceae</taxon>
        <taxon>Papilionoideae</taxon>
        <taxon>50 kb inversion clade</taxon>
        <taxon>dalbergioids sensu lato</taxon>
        <taxon>Dalbergieae</taxon>
        <taxon>Pterocarpus clade</taxon>
        <taxon>Stylosanthes</taxon>
    </lineage>
</organism>
<gene>
    <name evidence="1" type="ORF">PIB30_089451</name>
</gene>
<dbReference type="EMBL" id="JASCZI010273534">
    <property type="protein sequence ID" value="MED6224988.1"/>
    <property type="molecule type" value="Genomic_DNA"/>
</dbReference>